<accession>Q8EVG2</accession>
<dbReference type="STRING" id="272633.gene:10731719"/>
<dbReference type="KEGG" id="mpe:MYPE6020"/>
<dbReference type="HOGENOM" id="CLU_434017_0_0_14"/>
<dbReference type="Proteomes" id="UP000002522">
    <property type="component" value="Chromosome"/>
</dbReference>
<feature type="transmembrane region" description="Helical" evidence="2">
    <location>
        <begin position="270"/>
        <end position="293"/>
    </location>
</feature>
<feature type="transmembrane region" description="Helical" evidence="2">
    <location>
        <begin position="305"/>
        <end position="326"/>
    </location>
</feature>
<feature type="compositionally biased region" description="Basic and acidic residues" evidence="1">
    <location>
        <begin position="56"/>
        <end position="101"/>
    </location>
</feature>
<feature type="transmembrane region" description="Helical" evidence="2">
    <location>
        <begin position="478"/>
        <end position="496"/>
    </location>
</feature>
<feature type="domain" description="Acyltransferase 3" evidence="3">
    <location>
        <begin position="226"/>
        <end position="584"/>
    </location>
</feature>
<evidence type="ECO:0000313" key="5">
    <source>
        <dbReference type="Proteomes" id="UP000002522"/>
    </source>
</evidence>
<keyword evidence="5" id="KW-1185">Reference proteome</keyword>
<gene>
    <name evidence="4" type="ordered locus">MYPE6020</name>
</gene>
<dbReference type="EMBL" id="BA000026">
    <property type="protein sequence ID" value="BAC44392.1"/>
    <property type="molecule type" value="Genomic_DNA"/>
</dbReference>
<protein>
    <recommendedName>
        <fullName evidence="3">Acyltransferase 3 domain-containing protein</fullName>
    </recommendedName>
</protein>
<dbReference type="RefSeq" id="WP_011077424.1">
    <property type="nucleotide sequence ID" value="NC_004432.1"/>
</dbReference>
<dbReference type="GO" id="GO:0016747">
    <property type="term" value="F:acyltransferase activity, transferring groups other than amino-acyl groups"/>
    <property type="evidence" value="ECO:0007669"/>
    <property type="project" value="InterPro"/>
</dbReference>
<proteinExistence type="predicted"/>
<reference evidence="4 5" key="1">
    <citation type="journal article" date="2002" name="Nucleic Acids Res.">
        <title>The complete genomic sequence of Mycoplasma penetrans, an intracellular bacterial pathogen in humans.</title>
        <authorList>
            <person name="Sasaki Y."/>
            <person name="Ishikawa J."/>
            <person name="Yamashita A."/>
            <person name="Oshima K."/>
            <person name="Kenri T."/>
            <person name="Furuya K."/>
            <person name="Yoshino C."/>
            <person name="Horino A."/>
            <person name="Shiba T."/>
            <person name="Sasaki T."/>
            <person name="Hattori M."/>
        </authorList>
    </citation>
    <scope>NUCLEOTIDE SEQUENCE [LARGE SCALE GENOMIC DNA]</scope>
    <source>
        <strain evidence="4 5">HF-2</strain>
    </source>
</reference>
<evidence type="ECO:0000256" key="1">
    <source>
        <dbReference type="SAM" id="MobiDB-lite"/>
    </source>
</evidence>
<feature type="transmembrane region" description="Helical" evidence="2">
    <location>
        <begin position="505"/>
        <end position="522"/>
    </location>
</feature>
<keyword evidence="2" id="KW-1133">Transmembrane helix</keyword>
<feature type="compositionally biased region" description="Basic and acidic residues" evidence="1">
    <location>
        <begin position="31"/>
        <end position="49"/>
    </location>
</feature>
<feature type="transmembrane region" description="Helical" evidence="2">
    <location>
        <begin position="229"/>
        <end position="250"/>
    </location>
</feature>
<feature type="transmembrane region" description="Helical" evidence="2">
    <location>
        <begin position="349"/>
        <end position="368"/>
    </location>
</feature>
<organism evidence="4 5">
    <name type="scientific">Malacoplasma penetrans (strain HF-2)</name>
    <name type="common">Mycoplasma penetrans</name>
    <dbReference type="NCBI Taxonomy" id="272633"/>
    <lineage>
        <taxon>Bacteria</taxon>
        <taxon>Bacillati</taxon>
        <taxon>Mycoplasmatota</taxon>
        <taxon>Mycoplasmoidales</taxon>
        <taxon>Mycoplasmoidaceae</taxon>
        <taxon>Malacoplasma</taxon>
    </lineage>
</organism>
<feature type="transmembrane region" description="Helical" evidence="2">
    <location>
        <begin position="422"/>
        <end position="440"/>
    </location>
</feature>
<evidence type="ECO:0000256" key="2">
    <source>
        <dbReference type="SAM" id="Phobius"/>
    </source>
</evidence>
<evidence type="ECO:0000259" key="3">
    <source>
        <dbReference type="Pfam" id="PF01757"/>
    </source>
</evidence>
<dbReference type="InterPro" id="IPR002656">
    <property type="entry name" value="Acyl_transf_3_dom"/>
</dbReference>
<dbReference type="Pfam" id="PF01757">
    <property type="entry name" value="Acyl_transf_3"/>
    <property type="match status" value="1"/>
</dbReference>
<feature type="transmembrane region" description="Helical" evidence="2">
    <location>
        <begin position="452"/>
        <end position="472"/>
    </location>
</feature>
<dbReference type="AlphaFoldDB" id="Q8EVG2"/>
<feature type="region of interest" description="Disordered" evidence="1">
    <location>
        <begin position="23"/>
        <end position="102"/>
    </location>
</feature>
<name>Q8EVG2_MALP2</name>
<sequence>MSNNKKIFNSKQRKNVIDEIEKDYLLNGQENKNKDIKSKDKNSKNEKAEPSLIKPDSLDVSKQDKKSDESLNLENKENEKPSLLKTKLNKESSSENEDLRTMFKSTEVEDEILKNKRNKNSLKIDPVKVSDKNETLLSKEPKSEIPINSLSESVKPEPEVEPDIKIVLEKSGSSNINVELIKEPDKPTAQIQLTDQKETKVSTIPKFKDAIQKNFNLTKYGKMETNLSWLKILAILLVVLTHTIQSPLGWASNNGGSIEALYPIIGNNAYYLHFFQILSIPCVNIFVVISCFLENKPLKIKFYKLIKLYLQITFILLMMTVFKWIVWPTKISYEDWIDSIIWFFIEDPWYFTAYFAFLMIVPFVNYMFKKLTKNGVNIAFLVVMIVFILWKLLAMFAGRGLWDSSLGIFGNYGIRDAVTNRGYNVINFLVIYVIVQWLIVHDFFRRFKWYGWTITYLVTFGIQYLMIVWTYSNMLYEYSNPFVILSAISLFGMFYNMKLKKKNEYVNYLSTLTLLIFLLHWNQLGKTFIMYSSADSDLGDMWLSYIMRTLMRQPVVFMTGAWVAEPNLWAVHVLLIFALLATALFMMSLIYDLLSRLITALPPWNAFVNMSKSLLMLERYEVLFVDDQKK</sequence>
<feature type="transmembrane region" description="Helical" evidence="2">
    <location>
        <begin position="568"/>
        <end position="591"/>
    </location>
</feature>
<evidence type="ECO:0000313" key="4">
    <source>
        <dbReference type="EMBL" id="BAC44392.1"/>
    </source>
</evidence>
<keyword evidence="2" id="KW-0472">Membrane</keyword>
<dbReference type="InParanoid" id="Q8EVG2"/>
<keyword evidence="2" id="KW-0812">Transmembrane</keyword>
<feature type="transmembrane region" description="Helical" evidence="2">
    <location>
        <begin position="380"/>
        <end position="402"/>
    </location>
</feature>